<keyword evidence="8" id="KW-1185">Reference proteome</keyword>
<comment type="caution">
    <text evidence="7">The sequence shown here is derived from an EMBL/GenBank/DDBJ whole genome shotgun (WGS) entry which is preliminary data.</text>
</comment>
<gene>
    <name evidence="7" type="primary">rpsB</name>
    <name evidence="5" type="synonym">rps2</name>
    <name evidence="7" type="ORF">MBCUR_15100</name>
</gene>
<evidence type="ECO:0000256" key="5">
    <source>
        <dbReference type="HAMAP-Rule" id="MF_00291"/>
    </source>
</evidence>
<dbReference type="GO" id="GO:0015935">
    <property type="term" value="C:small ribosomal subunit"/>
    <property type="evidence" value="ECO:0007669"/>
    <property type="project" value="InterPro"/>
</dbReference>
<dbReference type="NCBIfam" id="TIGR01012">
    <property type="entry name" value="uS2_euk_arch"/>
    <property type="match status" value="1"/>
</dbReference>
<dbReference type="STRING" id="49547.MBCUR_15100"/>
<dbReference type="RefSeq" id="WP_067092169.1">
    <property type="nucleotide sequence ID" value="NZ_LWMV01000191.1"/>
</dbReference>
<dbReference type="PRINTS" id="PR00395">
    <property type="entry name" value="RIBOSOMALS2"/>
</dbReference>
<dbReference type="GO" id="GO:0006412">
    <property type="term" value="P:translation"/>
    <property type="evidence" value="ECO:0007669"/>
    <property type="project" value="UniProtKB-UniRule"/>
</dbReference>
<dbReference type="GO" id="GO:0003735">
    <property type="term" value="F:structural constituent of ribosome"/>
    <property type="evidence" value="ECO:0007669"/>
    <property type="project" value="InterPro"/>
</dbReference>
<evidence type="ECO:0000313" key="8">
    <source>
        <dbReference type="Proteomes" id="UP000077245"/>
    </source>
</evidence>
<dbReference type="SUPFAM" id="SSF52313">
    <property type="entry name" value="Ribosomal protein S2"/>
    <property type="match status" value="1"/>
</dbReference>
<dbReference type="PATRIC" id="fig|49547.3.peg.1611"/>
<evidence type="ECO:0000256" key="2">
    <source>
        <dbReference type="ARBA" id="ARBA00022980"/>
    </source>
</evidence>
<name>A0A166C4W2_9EURY</name>
<evidence type="ECO:0000256" key="6">
    <source>
        <dbReference type="RuleBase" id="RU003631"/>
    </source>
</evidence>
<evidence type="ECO:0000256" key="1">
    <source>
        <dbReference type="ARBA" id="ARBA00006242"/>
    </source>
</evidence>
<dbReference type="PANTHER" id="PTHR11489">
    <property type="entry name" value="40S RIBOSOMAL PROTEIN SA"/>
    <property type="match status" value="1"/>
</dbReference>
<comment type="similarity">
    <text evidence="1 5 6">Belongs to the universal ribosomal protein uS2 family.</text>
</comment>
<dbReference type="EMBL" id="LWMV01000191">
    <property type="protein sequence ID" value="KZX11237.1"/>
    <property type="molecule type" value="Genomic_DNA"/>
</dbReference>
<dbReference type="Pfam" id="PF00318">
    <property type="entry name" value="Ribosomal_S2"/>
    <property type="match status" value="2"/>
</dbReference>
<dbReference type="PROSITE" id="PS00963">
    <property type="entry name" value="RIBOSOMAL_S2_2"/>
    <property type="match status" value="1"/>
</dbReference>
<evidence type="ECO:0000313" key="7">
    <source>
        <dbReference type="EMBL" id="KZX11237.1"/>
    </source>
</evidence>
<keyword evidence="2 5" id="KW-0689">Ribosomal protein</keyword>
<organism evidence="7 8">
    <name type="scientific">Methanobrevibacter curvatus</name>
    <dbReference type="NCBI Taxonomy" id="49547"/>
    <lineage>
        <taxon>Archaea</taxon>
        <taxon>Methanobacteriati</taxon>
        <taxon>Methanobacteriota</taxon>
        <taxon>Methanomada group</taxon>
        <taxon>Methanobacteria</taxon>
        <taxon>Methanobacteriales</taxon>
        <taxon>Methanobacteriaceae</taxon>
        <taxon>Methanobrevibacter</taxon>
    </lineage>
</organism>
<dbReference type="InterPro" id="IPR023454">
    <property type="entry name" value="Ribosomal_uS2_arc"/>
</dbReference>
<dbReference type="OrthoDB" id="371797at2157"/>
<dbReference type="PROSITE" id="PS00962">
    <property type="entry name" value="RIBOSOMAL_S2_1"/>
    <property type="match status" value="1"/>
</dbReference>
<dbReference type="InterPro" id="IPR023591">
    <property type="entry name" value="Ribosomal_uS2_flav_dom_sf"/>
</dbReference>
<evidence type="ECO:0000256" key="4">
    <source>
        <dbReference type="ARBA" id="ARBA00035256"/>
    </source>
</evidence>
<proteinExistence type="inferred from homology"/>
<sequence length="200" mass="22729">MSELLIPLDKYLAAGLHIGTQQKTHDMEKYIYRVRQDGLYVLDINKTNERILAAAKFLSKYDPEDILVVSTRQYGQAPVKKFGEIIGTKTIPGRFIPGSLTNPKYAKFIEPKVIVVTDPRSDAQAILESKQIGVPIVGLCDTENLLSTVDLTIPVNNKGRKAIALVYWLLAREIKKIREEIVLTEDEEWEVKSEDFEHQF</sequence>
<keyword evidence="3 5" id="KW-0687">Ribonucleoprotein</keyword>
<dbReference type="Gene3D" id="3.40.50.10490">
    <property type="entry name" value="Glucose-6-phosphate isomerase like protein, domain 1"/>
    <property type="match status" value="1"/>
</dbReference>
<accession>A0A166C4W2</accession>
<dbReference type="Proteomes" id="UP000077245">
    <property type="component" value="Unassembled WGS sequence"/>
</dbReference>
<dbReference type="HAMAP" id="MF_00291_A">
    <property type="entry name" value="Ribosomal_uS2_A"/>
    <property type="match status" value="1"/>
</dbReference>
<dbReference type="InterPro" id="IPR005707">
    <property type="entry name" value="Ribosomal_uS2_euk/arc"/>
</dbReference>
<dbReference type="InterPro" id="IPR018130">
    <property type="entry name" value="Ribosomal_uS2_CS"/>
</dbReference>
<protein>
    <recommendedName>
        <fullName evidence="4 5">Small ribosomal subunit protein uS2</fullName>
    </recommendedName>
</protein>
<evidence type="ECO:0000256" key="3">
    <source>
        <dbReference type="ARBA" id="ARBA00023274"/>
    </source>
</evidence>
<dbReference type="InterPro" id="IPR001865">
    <property type="entry name" value="Ribosomal_uS2"/>
</dbReference>
<dbReference type="FunFam" id="3.40.50.10490:FF:000030">
    <property type="entry name" value="30S ribosomal protein S2"/>
    <property type="match status" value="1"/>
</dbReference>
<reference evidence="7 8" key="1">
    <citation type="submission" date="2016-04" db="EMBL/GenBank/DDBJ databases">
        <title>Genome sequence of Methanobrevibacter curvatus DSM 11111.</title>
        <authorList>
            <person name="Poehlein A."/>
            <person name="Seedorf H."/>
            <person name="Daniel R."/>
        </authorList>
    </citation>
    <scope>NUCLEOTIDE SEQUENCE [LARGE SCALE GENOMIC DNA]</scope>
    <source>
        <strain evidence="7 8">DSM 11111</strain>
    </source>
</reference>
<dbReference type="AlphaFoldDB" id="A0A166C4W2"/>